<evidence type="ECO:0000313" key="2">
    <source>
        <dbReference type="EMBL" id="TFY51507.1"/>
    </source>
</evidence>
<proteinExistence type="predicted"/>
<dbReference type="AlphaFoldDB" id="A0A4Y9XQ65"/>
<dbReference type="EMBL" id="SEKV01001169">
    <property type="protein sequence ID" value="TFY51507.1"/>
    <property type="molecule type" value="Genomic_DNA"/>
</dbReference>
<feature type="region of interest" description="Disordered" evidence="1">
    <location>
        <begin position="70"/>
        <end position="99"/>
    </location>
</feature>
<feature type="region of interest" description="Disordered" evidence="1">
    <location>
        <begin position="19"/>
        <end position="44"/>
    </location>
</feature>
<protein>
    <submittedName>
        <fullName evidence="2">Uncharacterized protein</fullName>
    </submittedName>
</protein>
<reference evidence="2 3" key="1">
    <citation type="submission" date="2019-01" db="EMBL/GenBank/DDBJ databases">
        <title>Genome sequencing of the rare red list fungi Fomitopsis rosea.</title>
        <authorList>
            <person name="Buettner E."/>
            <person name="Kellner H."/>
        </authorList>
    </citation>
    <scope>NUCLEOTIDE SEQUENCE [LARGE SCALE GENOMIC DNA]</scope>
    <source>
        <strain evidence="2 3">DSM 105464</strain>
    </source>
</reference>
<gene>
    <name evidence="2" type="ORF">EVJ58_g10529</name>
</gene>
<dbReference type="Proteomes" id="UP000298390">
    <property type="component" value="Unassembled WGS sequence"/>
</dbReference>
<accession>A0A4Y9XQ65</accession>
<organism evidence="2 3">
    <name type="scientific">Rhodofomes roseus</name>
    <dbReference type="NCBI Taxonomy" id="34475"/>
    <lineage>
        <taxon>Eukaryota</taxon>
        <taxon>Fungi</taxon>
        <taxon>Dikarya</taxon>
        <taxon>Basidiomycota</taxon>
        <taxon>Agaricomycotina</taxon>
        <taxon>Agaricomycetes</taxon>
        <taxon>Polyporales</taxon>
        <taxon>Rhodofomes</taxon>
    </lineage>
</organism>
<evidence type="ECO:0000256" key="1">
    <source>
        <dbReference type="SAM" id="MobiDB-lite"/>
    </source>
</evidence>
<comment type="caution">
    <text evidence="2">The sequence shown here is derived from an EMBL/GenBank/DDBJ whole genome shotgun (WGS) entry which is preliminary data.</text>
</comment>
<feature type="non-terminal residue" evidence="2">
    <location>
        <position position="1"/>
    </location>
</feature>
<sequence length="111" mass="12135">VVLVGLRRLTAPALRVPSHAAACQHAHQGRRVQAERSSGGPRDLVPLDVLQAASRIPRDPVDEQFLRKLSKSKTGSRDVPRSFAGSPHQRLGAPILDGEDIKPRIPLQAEW</sequence>
<name>A0A4Y9XQ65_9APHY</name>
<evidence type="ECO:0000313" key="3">
    <source>
        <dbReference type="Proteomes" id="UP000298390"/>
    </source>
</evidence>